<evidence type="ECO:0000313" key="4">
    <source>
        <dbReference type="Proteomes" id="UP000254287"/>
    </source>
</evidence>
<accession>A0A376H061</accession>
<sequence length="117" mass="12781">MHMDGELTGLIGTVAAAVLGVIGARLTARASVDAKKVEAAAPDWDSFTDKIMQRLDSQQNEIDALRSRVETLQSTVEATRRKYWAAIGGLRRIARNSEDVLRIARLPPDVHDDVVNG</sequence>
<evidence type="ECO:0000256" key="1">
    <source>
        <dbReference type="SAM" id="Coils"/>
    </source>
</evidence>
<dbReference type="AlphaFoldDB" id="A0A376H061"/>
<protein>
    <submittedName>
        <fullName evidence="3">Uncharacterized protein</fullName>
    </submittedName>
</protein>
<proteinExistence type="predicted"/>
<keyword evidence="1" id="KW-0175">Coiled coil</keyword>
<evidence type="ECO:0000313" key="3">
    <source>
        <dbReference type="EMBL" id="STD79106.1"/>
    </source>
</evidence>
<dbReference type="RefSeq" id="WP_115021875.1">
    <property type="nucleotide sequence ID" value="NZ_UFXP01000001.1"/>
</dbReference>
<evidence type="ECO:0000313" key="2">
    <source>
        <dbReference type="EMBL" id="STC77583.1"/>
    </source>
</evidence>
<feature type="coiled-coil region" evidence="1">
    <location>
        <begin position="48"/>
        <end position="82"/>
    </location>
</feature>
<gene>
    <name evidence="2" type="ORF">NCTC10289_01299</name>
    <name evidence="3" type="ORF">NCTC10289_02625</name>
</gene>
<dbReference type="Proteomes" id="UP000254287">
    <property type="component" value="Unassembled WGS sequence"/>
</dbReference>
<name>A0A376H061_9CORY</name>
<organism evidence="3 4">
    <name type="scientific">Corynebacterium minutissimum</name>
    <dbReference type="NCBI Taxonomy" id="38301"/>
    <lineage>
        <taxon>Bacteria</taxon>
        <taxon>Bacillati</taxon>
        <taxon>Actinomycetota</taxon>
        <taxon>Actinomycetes</taxon>
        <taxon>Mycobacteriales</taxon>
        <taxon>Corynebacteriaceae</taxon>
        <taxon>Corynebacterium</taxon>
    </lineage>
</organism>
<reference evidence="3 4" key="1">
    <citation type="submission" date="2018-06" db="EMBL/GenBank/DDBJ databases">
        <authorList>
            <consortium name="Pathogen Informatics"/>
            <person name="Doyle S."/>
        </authorList>
    </citation>
    <scope>NUCLEOTIDE SEQUENCE [LARGE SCALE GENOMIC DNA]</scope>
    <source>
        <strain evidence="3 4">NCTC10289</strain>
    </source>
</reference>
<dbReference type="EMBL" id="UFXP01000001">
    <property type="protein sequence ID" value="STC77583.1"/>
    <property type="molecule type" value="Genomic_DNA"/>
</dbReference>
<dbReference type="EMBL" id="UFXP01000002">
    <property type="protein sequence ID" value="STD79106.1"/>
    <property type="molecule type" value="Genomic_DNA"/>
</dbReference>